<dbReference type="Pfam" id="PF02776">
    <property type="entry name" value="TPP_enzyme_N"/>
    <property type="match status" value="1"/>
</dbReference>
<feature type="domain" description="Thiamine pyrophosphate enzyme N-terminal TPP-binding" evidence="6">
    <location>
        <begin position="10"/>
        <end position="123"/>
    </location>
</feature>
<dbReference type="SUPFAM" id="SSF52518">
    <property type="entry name" value="Thiamin diphosphate-binding fold (THDP-binding)"/>
    <property type="match status" value="2"/>
</dbReference>
<organism evidence="7 8">
    <name type="scientific">Zavarzinia compransoris</name>
    <dbReference type="NCBI Taxonomy" id="1264899"/>
    <lineage>
        <taxon>Bacteria</taxon>
        <taxon>Pseudomonadati</taxon>
        <taxon>Pseudomonadota</taxon>
        <taxon>Alphaproteobacteria</taxon>
        <taxon>Rhodospirillales</taxon>
        <taxon>Zavarziniaceae</taxon>
        <taxon>Zavarzinia</taxon>
    </lineage>
</organism>
<dbReference type="OrthoDB" id="9791859at2"/>
<protein>
    <submittedName>
        <fullName evidence="7">2-succinyl-5-enolpyruvyl-6-hydroxy-3-cyclohexene-1-carboxylate synthase</fullName>
    </submittedName>
</protein>
<comment type="caution">
    <text evidence="7">The sequence shown here is derived from an EMBL/GenBank/DDBJ whole genome shotgun (WGS) entry which is preliminary data.</text>
</comment>
<dbReference type="Proteomes" id="UP000246077">
    <property type="component" value="Unassembled WGS sequence"/>
</dbReference>
<dbReference type="CDD" id="cd07037">
    <property type="entry name" value="TPP_PYR_MenD"/>
    <property type="match status" value="1"/>
</dbReference>
<dbReference type="Gene3D" id="3.40.50.970">
    <property type="match status" value="2"/>
</dbReference>
<gene>
    <name evidence="7" type="ORF">DKG75_05905</name>
</gene>
<dbReference type="EMBL" id="QGLF01000002">
    <property type="protein sequence ID" value="PWR21540.1"/>
    <property type="molecule type" value="Genomic_DNA"/>
</dbReference>
<dbReference type="GO" id="GO:0046872">
    <property type="term" value="F:metal ion binding"/>
    <property type="evidence" value="ECO:0007669"/>
    <property type="project" value="UniProtKB-KW"/>
</dbReference>
<keyword evidence="2" id="KW-0479">Metal-binding</keyword>
<dbReference type="Gene3D" id="3.40.50.1220">
    <property type="entry name" value="TPP-binding domain"/>
    <property type="match status" value="1"/>
</dbReference>
<dbReference type="InterPro" id="IPR004433">
    <property type="entry name" value="MenaQ_synth_MenD"/>
</dbReference>
<evidence type="ECO:0000256" key="3">
    <source>
        <dbReference type="ARBA" id="ARBA00022842"/>
    </source>
</evidence>
<keyword evidence="3" id="KW-0460">Magnesium</keyword>
<proteinExistence type="predicted"/>
<keyword evidence="4" id="KW-0786">Thiamine pyrophosphate</keyword>
<dbReference type="PANTHER" id="PTHR42916">
    <property type="entry name" value="2-SUCCINYL-5-ENOLPYRUVYL-6-HYDROXY-3-CYCLOHEXENE-1-CARBOXYLATE SYNTHASE"/>
    <property type="match status" value="1"/>
</dbReference>
<dbReference type="PANTHER" id="PTHR42916:SF1">
    <property type="entry name" value="PROTEIN PHYLLO, CHLOROPLASTIC"/>
    <property type="match status" value="1"/>
</dbReference>
<evidence type="ECO:0000313" key="7">
    <source>
        <dbReference type="EMBL" id="PWR21540.1"/>
    </source>
</evidence>
<sequence length="578" mass="63224">MTHYTDEKQAQVVIALLKGHGIRHVIASPGTTNMAFVGSIQTDPFFRVYSAVDERSAAYMACGLAAELDAPVVLSCTGATASRNYMPGLTEAFYRKLPVLALTAMQGRDRAGHHIAQVIDRSSLPKDVVTLSVDLPVVKDADDIWACEMKVNRAILELTRRGGGPVHINLPTTYSRAFNEQELPAYRLINRWTLDDGSLPVLGGRVGVFIGAHKTWTAEATDTLDRFCEINDAAVFCDHTSGYHGKYRILSALIGGQEGADQSPIRPDVMIHIGEVSGDYETHSLAGKEVWRVSPDGEIRDTFRKLRHVFEMSEQRFFSLYSQGAPRATSFHETCKAALAEKRAKMPDLPFSNLWLASQFAHRIPEGAVVHFAILNSLRAWNFFDLPEGVRTASNVGGFGIDGCMSSLVGASLADPDRLFFLVTGDLAFFYDMNSLGSRHLGPNVRILLVNNGKGTEFTQHNHPGSAFGDEANRFIAADGHFGQKSRQLVKGYAEALGMEYVSISGKQEGEAAAMRLLAPGMQGRPILVEAFVDASDESNALKMIRNLDPSRKMMARQIVKGILGPGGIRTAKRILGR</sequence>
<evidence type="ECO:0000256" key="5">
    <source>
        <dbReference type="ARBA" id="ARBA00023211"/>
    </source>
</evidence>
<evidence type="ECO:0000259" key="6">
    <source>
        <dbReference type="Pfam" id="PF02776"/>
    </source>
</evidence>
<dbReference type="InterPro" id="IPR029061">
    <property type="entry name" value="THDP-binding"/>
</dbReference>
<reference evidence="8" key="1">
    <citation type="submission" date="2018-05" db="EMBL/GenBank/DDBJ databases">
        <title>Zavarzinia sp. HR-AS.</title>
        <authorList>
            <person name="Lee Y."/>
            <person name="Jeon C.O."/>
        </authorList>
    </citation>
    <scope>NUCLEOTIDE SEQUENCE [LARGE SCALE GENOMIC DNA]</scope>
    <source>
        <strain evidence="8">DSM 1231</strain>
    </source>
</reference>
<dbReference type="RefSeq" id="WP_109920185.1">
    <property type="nucleotide sequence ID" value="NZ_QGLF01000002.1"/>
</dbReference>
<keyword evidence="1" id="KW-0808">Transferase</keyword>
<dbReference type="GO" id="GO:0070204">
    <property type="term" value="F:2-succinyl-5-enolpyruvyl-6-hydroxy-3-cyclohexene-1-carboxylic-acid synthase activity"/>
    <property type="evidence" value="ECO:0007669"/>
    <property type="project" value="InterPro"/>
</dbReference>
<dbReference type="GO" id="GO:0009234">
    <property type="term" value="P:menaquinone biosynthetic process"/>
    <property type="evidence" value="ECO:0007669"/>
    <property type="project" value="InterPro"/>
</dbReference>
<dbReference type="InterPro" id="IPR012001">
    <property type="entry name" value="Thiamin_PyroP_enz_TPP-bd_dom"/>
</dbReference>
<evidence type="ECO:0000256" key="2">
    <source>
        <dbReference type="ARBA" id="ARBA00022723"/>
    </source>
</evidence>
<name>A0A317E5R8_9PROT</name>
<keyword evidence="8" id="KW-1185">Reference proteome</keyword>
<evidence type="ECO:0000313" key="8">
    <source>
        <dbReference type="Proteomes" id="UP000246077"/>
    </source>
</evidence>
<evidence type="ECO:0000256" key="4">
    <source>
        <dbReference type="ARBA" id="ARBA00023052"/>
    </source>
</evidence>
<dbReference type="PIRSF" id="PIRSF004983">
    <property type="entry name" value="MenD"/>
    <property type="match status" value="1"/>
</dbReference>
<evidence type="ECO:0000256" key="1">
    <source>
        <dbReference type="ARBA" id="ARBA00022679"/>
    </source>
</evidence>
<accession>A0A317E5R8</accession>
<keyword evidence="5" id="KW-0464">Manganese</keyword>
<dbReference type="GO" id="GO:0030976">
    <property type="term" value="F:thiamine pyrophosphate binding"/>
    <property type="evidence" value="ECO:0007669"/>
    <property type="project" value="InterPro"/>
</dbReference>
<dbReference type="AlphaFoldDB" id="A0A317E5R8"/>